<dbReference type="Pfam" id="PF13632">
    <property type="entry name" value="Glyco_trans_2_3"/>
    <property type="match status" value="1"/>
</dbReference>
<evidence type="ECO:0000259" key="2">
    <source>
        <dbReference type="Pfam" id="PF13632"/>
    </source>
</evidence>
<evidence type="ECO:0000313" key="5">
    <source>
        <dbReference type="Proteomes" id="UP000242875"/>
    </source>
</evidence>
<proteinExistence type="predicted"/>
<accession>A0A261Y6B1</accession>
<dbReference type="Pfam" id="PF25550">
    <property type="entry name" value="DUF7928"/>
    <property type="match status" value="1"/>
</dbReference>
<reference evidence="4 5" key="1">
    <citation type="journal article" date="2017" name="Mycologia">
        <title>Bifiguratus adelaidae, gen. et sp. nov., a new member of Mucoromycotina in endophytic and soil-dwelling habitats.</title>
        <authorList>
            <person name="Torres-Cruz T.J."/>
            <person name="Billingsley Tobias T.L."/>
            <person name="Almatruk M."/>
            <person name="Hesse C."/>
            <person name="Kuske C.R."/>
            <person name="Desiro A."/>
            <person name="Benucci G.M."/>
            <person name="Bonito G."/>
            <person name="Stajich J.E."/>
            <person name="Dunlap C."/>
            <person name="Arnold A.E."/>
            <person name="Porras-Alfaro A."/>
        </authorList>
    </citation>
    <scope>NUCLEOTIDE SEQUENCE [LARGE SCALE GENOMIC DNA]</scope>
    <source>
        <strain evidence="4 5">AZ0501</strain>
    </source>
</reference>
<keyword evidence="1" id="KW-1133">Transmembrane helix</keyword>
<dbReference type="PANTHER" id="PTHR35408">
    <property type="entry name" value="CHROMOSOME 15, WHOLE GENOME SHOTGUN SEQUENCE"/>
    <property type="match status" value="1"/>
</dbReference>
<feature type="domain" description="DUF7928" evidence="3">
    <location>
        <begin position="51"/>
        <end position="200"/>
    </location>
</feature>
<dbReference type="Proteomes" id="UP000242875">
    <property type="component" value="Unassembled WGS sequence"/>
</dbReference>
<evidence type="ECO:0000256" key="1">
    <source>
        <dbReference type="SAM" id="Phobius"/>
    </source>
</evidence>
<dbReference type="EMBL" id="MVBO01000006">
    <property type="protein sequence ID" value="OZJ06118.1"/>
    <property type="molecule type" value="Genomic_DNA"/>
</dbReference>
<keyword evidence="1" id="KW-0812">Transmembrane</keyword>
<comment type="caution">
    <text evidence="4">The sequence shown here is derived from an EMBL/GenBank/DDBJ whole genome shotgun (WGS) entry which is preliminary data.</text>
</comment>
<dbReference type="PANTHER" id="PTHR35408:SF2">
    <property type="entry name" value="GLYCOSYLTRANSFERASE 2-LIKE DOMAIN-CONTAINING PROTEIN"/>
    <property type="match status" value="1"/>
</dbReference>
<feature type="transmembrane region" description="Helical" evidence="1">
    <location>
        <begin position="786"/>
        <end position="810"/>
    </location>
</feature>
<dbReference type="Gene3D" id="3.90.550.10">
    <property type="entry name" value="Spore Coat Polysaccharide Biosynthesis Protein SpsA, Chain A"/>
    <property type="match status" value="2"/>
</dbReference>
<dbReference type="AlphaFoldDB" id="A0A261Y6B1"/>
<name>A0A261Y6B1_9FUNG</name>
<keyword evidence="1" id="KW-0472">Membrane</keyword>
<dbReference type="InterPro" id="IPR001173">
    <property type="entry name" value="Glyco_trans_2-like"/>
</dbReference>
<dbReference type="SUPFAM" id="SSF53448">
    <property type="entry name" value="Nucleotide-diphospho-sugar transferases"/>
    <property type="match status" value="1"/>
</dbReference>
<sequence length="812" mass="92834">MVRLMALKHNSSSSTVGATSAGIFRSEDEDGIMEMVGYVTNEKGDYVSTTKYDLMVEHLYTACRVKGYFNANNDIGCVTLRMSHGNSVFYPAITNDVFREAIIAFNVEVSIKMSSKLVKSVFMSLPDDARDVLLRDGMKIQVLDSVRYLLRARKHQWAAFIREDETLILWGDSFDSILDMAEIMEKKLVQLIWSGMPKEAMEEVVEKERDLESVLLMEWYIDRDWTRFFILLTCPMIALATQFVPQALLGSLFAMIGPIWQLNENTMFYSGKPPRHRLSGENLPHITVQVPVYKESLNGVIDPTIQSIKAAITTYELQGGTANIFVNDDGMQLLDERNRSIRQQYYTNHSIGWVARPPHGHQGFVRAGRFKKASNMNFALNISTKVEDALEAIRDPSWTAEDEAIAYERTLRAVVEEDGRAWAGGNIRMGEIILLLDSDSRVPEDCFLDSATEMVQNPEVAIIQHSSGVMLVVYNYWEHGIAWFTRMIYNAIRITVAGGDGAAFVGHNAFLRWSAIREVAFEEDGVRKIWSESHVSEDFDMSLRLQIAGYISRYATYSNNMFKEGVSLTIYDEVARWQKYAYGCSELIFHPLYKWIYKGPFTPLFRKFLFSNMKLHCKLGILGYIGSYYAISCSIWLTLLGYFLSGYWAYAIDQFYVTNFQVLVTTLCVFPFFGNLSLAVIRYRLKEMSFFGAFLDNLKWIPFFAIFFGGLSFHVSLALMAHLVGYNMQWGATAKELEESNFFREVPKVIKGYKYMYLFMFAIIAGMCCLTFVVPLEWRITEPTVIIPLAIMVGSHILLPLALNPFLMYFTY</sequence>
<gene>
    <name evidence="4" type="ORF">BZG36_01051</name>
</gene>
<dbReference type="OrthoDB" id="38531at2759"/>
<feature type="transmembrane region" description="Helical" evidence="1">
    <location>
        <begin position="662"/>
        <end position="681"/>
    </location>
</feature>
<feature type="transmembrane region" description="Helical" evidence="1">
    <location>
        <begin position="701"/>
        <end position="725"/>
    </location>
</feature>
<feature type="domain" description="Glycosyltransferase 2-like" evidence="2">
    <location>
        <begin position="432"/>
        <end position="643"/>
    </location>
</feature>
<organism evidence="4 5">
    <name type="scientific">Bifiguratus adelaidae</name>
    <dbReference type="NCBI Taxonomy" id="1938954"/>
    <lineage>
        <taxon>Eukaryota</taxon>
        <taxon>Fungi</taxon>
        <taxon>Fungi incertae sedis</taxon>
        <taxon>Mucoromycota</taxon>
        <taxon>Mucoromycotina</taxon>
        <taxon>Endogonomycetes</taxon>
        <taxon>Endogonales</taxon>
        <taxon>Endogonales incertae sedis</taxon>
        <taxon>Bifiguratus</taxon>
    </lineage>
</organism>
<evidence type="ECO:0000259" key="3">
    <source>
        <dbReference type="Pfam" id="PF25550"/>
    </source>
</evidence>
<keyword evidence="5" id="KW-1185">Reference proteome</keyword>
<feature type="transmembrane region" description="Helical" evidence="1">
    <location>
        <begin position="628"/>
        <end position="650"/>
    </location>
</feature>
<protein>
    <submittedName>
        <fullName evidence="4">Uncharacterized protein</fullName>
    </submittedName>
</protein>
<feature type="transmembrane region" description="Helical" evidence="1">
    <location>
        <begin position="755"/>
        <end position="774"/>
    </location>
</feature>
<evidence type="ECO:0000313" key="4">
    <source>
        <dbReference type="EMBL" id="OZJ06118.1"/>
    </source>
</evidence>
<dbReference type="InterPro" id="IPR029044">
    <property type="entry name" value="Nucleotide-diphossugar_trans"/>
</dbReference>
<dbReference type="InterPro" id="IPR057688">
    <property type="entry name" value="DUF7928"/>
</dbReference>